<name>A0A6V8KIV8_9ACTN</name>
<dbReference type="SUPFAM" id="SSF50370">
    <property type="entry name" value="Ricin B-like lectins"/>
    <property type="match status" value="1"/>
</dbReference>
<organism evidence="4 5">
    <name type="scientific">Phytohabitans houttuyneae</name>
    <dbReference type="NCBI Taxonomy" id="1076126"/>
    <lineage>
        <taxon>Bacteria</taxon>
        <taxon>Bacillati</taxon>
        <taxon>Actinomycetota</taxon>
        <taxon>Actinomycetes</taxon>
        <taxon>Micromonosporales</taxon>
        <taxon>Micromonosporaceae</taxon>
    </lineage>
</organism>
<reference evidence="4 5" key="1">
    <citation type="submission" date="2020-03" db="EMBL/GenBank/DDBJ databases">
        <title>Whole genome shotgun sequence of Phytohabitans houttuyneae NBRC 108639.</title>
        <authorList>
            <person name="Komaki H."/>
            <person name="Tamura T."/>
        </authorList>
    </citation>
    <scope>NUCLEOTIDE SEQUENCE [LARGE SCALE GENOMIC DNA]</scope>
    <source>
        <strain evidence="4 5">NBRC 108639</strain>
    </source>
</reference>
<dbReference type="PROSITE" id="PS50231">
    <property type="entry name" value="RICIN_B_LECTIN"/>
    <property type="match status" value="1"/>
</dbReference>
<dbReference type="InterPro" id="IPR035992">
    <property type="entry name" value="Ricin_B-like_lectins"/>
</dbReference>
<feature type="compositionally biased region" description="Basic and acidic residues" evidence="1">
    <location>
        <begin position="193"/>
        <end position="209"/>
    </location>
</feature>
<reference evidence="4 5" key="2">
    <citation type="submission" date="2020-03" db="EMBL/GenBank/DDBJ databases">
        <authorList>
            <person name="Ichikawa N."/>
            <person name="Kimura A."/>
            <person name="Kitahashi Y."/>
            <person name="Uohara A."/>
        </authorList>
    </citation>
    <scope>NUCLEOTIDE SEQUENCE [LARGE SCALE GENOMIC DNA]</scope>
    <source>
        <strain evidence="4 5">NBRC 108639</strain>
    </source>
</reference>
<dbReference type="RefSeq" id="WP_173062091.1">
    <property type="nucleotide sequence ID" value="NZ_BAABGO010000057.1"/>
</dbReference>
<dbReference type="InterPro" id="IPR000772">
    <property type="entry name" value="Ricin_B_lectin"/>
</dbReference>
<feature type="region of interest" description="Disordered" evidence="1">
    <location>
        <begin position="152"/>
        <end position="215"/>
    </location>
</feature>
<dbReference type="CDD" id="cd00161">
    <property type="entry name" value="beta-trefoil_Ricin-like"/>
    <property type="match status" value="1"/>
</dbReference>
<protein>
    <recommendedName>
        <fullName evidence="3">Ricin B lectin domain-containing protein</fullName>
    </recommendedName>
</protein>
<dbReference type="EMBL" id="BLPF01000002">
    <property type="protein sequence ID" value="GFJ82069.1"/>
    <property type="molecule type" value="Genomic_DNA"/>
</dbReference>
<evidence type="ECO:0000256" key="1">
    <source>
        <dbReference type="SAM" id="MobiDB-lite"/>
    </source>
</evidence>
<evidence type="ECO:0000313" key="4">
    <source>
        <dbReference type="EMBL" id="GFJ82069.1"/>
    </source>
</evidence>
<feature type="chain" id="PRO_5028937880" description="Ricin B lectin domain-containing protein" evidence="2">
    <location>
        <begin position="27"/>
        <end position="215"/>
    </location>
</feature>
<dbReference type="Pfam" id="PF14200">
    <property type="entry name" value="RicinB_lectin_2"/>
    <property type="match status" value="2"/>
</dbReference>
<feature type="domain" description="Ricin B lectin" evidence="3">
    <location>
        <begin position="29"/>
        <end position="166"/>
    </location>
</feature>
<sequence length="215" mass="23880">MRKITKWAAILAVLAAAVLHATPATAAPDQTYKFFNAHWNLCIDVAYGSTGSGARIQNWDCYGGTPQQWRQVFIKRIDPFDYYELWNVNSNKCLDVPWGNPAPGVALQQMDCWGGDMQLWAVELSYAADQAYRIRNLMTNGCVSADAVWAAGRPSGNSRASSTTSRNGGRTHHSRPCRRQAFATGVPNPSGCRWREPETAHQSEKHLPDRGICPR</sequence>
<comment type="caution">
    <text evidence="4">The sequence shown here is derived from an EMBL/GenBank/DDBJ whole genome shotgun (WGS) entry which is preliminary data.</text>
</comment>
<keyword evidence="5" id="KW-1185">Reference proteome</keyword>
<evidence type="ECO:0000256" key="2">
    <source>
        <dbReference type="SAM" id="SignalP"/>
    </source>
</evidence>
<feature type="compositionally biased region" description="Basic residues" evidence="1">
    <location>
        <begin position="169"/>
        <end position="178"/>
    </location>
</feature>
<feature type="compositionally biased region" description="Polar residues" evidence="1">
    <location>
        <begin position="155"/>
        <end position="168"/>
    </location>
</feature>
<dbReference type="SMART" id="SM00458">
    <property type="entry name" value="RICIN"/>
    <property type="match status" value="1"/>
</dbReference>
<dbReference type="Proteomes" id="UP000482800">
    <property type="component" value="Unassembled WGS sequence"/>
</dbReference>
<gene>
    <name evidence="4" type="ORF">Phou_062490</name>
</gene>
<evidence type="ECO:0000259" key="3">
    <source>
        <dbReference type="SMART" id="SM00458"/>
    </source>
</evidence>
<proteinExistence type="predicted"/>
<keyword evidence="2" id="KW-0732">Signal</keyword>
<feature type="signal peptide" evidence="2">
    <location>
        <begin position="1"/>
        <end position="26"/>
    </location>
</feature>
<evidence type="ECO:0000313" key="5">
    <source>
        <dbReference type="Proteomes" id="UP000482800"/>
    </source>
</evidence>
<accession>A0A6V8KIV8</accession>
<dbReference type="Gene3D" id="2.80.10.50">
    <property type="match status" value="2"/>
</dbReference>
<dbReference type="AlphaFoldDB" id="A0A6V8KIV8"/>